<evidence type="ECO:0000256" key="1">
    <source>
        <dbReference type="SAM" id="SignalP"/>
    </source>
</evidence>
<dbReference type="Proteomes" id="UP000441586">
    <property type="component" value="Unassembled WGS sequence"/>
</dbReference>
<accession>A0A6A4R8L4</accession>
<dbReference type="EMBL" id="WSFO01000010">
    <property type="protein sequence ID" value="KAE9628308.1"/>
    <property type="molecule type" value="Genomic_DNA"/>
</dbReference>
<protein>
    <submittedName>
        <fullName evidence="2">Uncharacterized protein</fullName>
    </submittedName>
</protein>
<gene>
    <name evidence="2" type="ORF">GP644_16895</name>
</gene>
<evidence type="ECO:0000313" key="2">
    <source>
        <dbReference type="EMBL" id="KAE9628308.1"/>
    </source>
</evidence>
<evidence type="ECO:0000313" key="3">
    <source>
        <dbReference type="Proteomes" id="UP000441586"/>
    </source>
</evidence>
<keyword evidence="1" id="KW-0732">Signal</keyword>
<feature type="signal peptide" evidence="1">
    <location>
        <begin position="1"/>
        <end position="38"/>
    </location>
</feature>
<proteinExistence type="predicted"/>
<reference evidence="2 3" key="1">
    <citation type="submission" date="2019-12" db="EMBL/GenBank/DDBJ databases">
        <authorList>
            <person name="Zhang Y.-J."/>
        </authorList>
    </citation>
    <scope>NUCLEOTIDE SEQUENCE [LARGE SCALE GENOMIC DNA]</scope>
    <source>
        <strain evidence="2 3">H18S-6</strain>
    </source>
</reference>
<dbReference type="AlphaFoldDB" id="A0A6A4R8L4"/>
<name>A0A6A4R8L4_9RHOB</name>
<comment type="caution">
    <text evidence="2">The sequence shown here is derived from an EMBL/GenBank/DDBJ whole genome shotgun (WGS) entry which is preliminary data.</text>
</comment>
<feature type="chain" id="PRO_5025338651" evidence="1">
    <location>
        <begin position="39"/>
        <end position="247"/>
    </location>
</feature>
<organism evidence="2 3">
    <name type="scientific">Parasedimentitalea maritima</name>
    <dbReference type="NCBI Taxonomy" id="2578117"/>
    <lineage>
        <taxon>Bacteria</taxon>
        <taxon>Pseudomonadati</taxon>
        <taxon>Pseudomonadota</taxon>
        <taxon>Alphaproteobacteria</taxon>
        <taxon>Rhodobacterales</taxon>
        <taxon>Paracoccaceae</taxon>
        <taxon>Parasedimentitalea</taxon>
    </lineage>
</organism>
<dbReference type="RefSeq" id="WP_158980536.1">
    <property type="nucleotide sequence ID" value="NZ_WSFO01000010.1"/>
</dbReference>
<sequence length="247" mass="26434">MKYTNFDSAVCAEKSRSGTAWRKMVLMAVILSQSACTAAVLATGAADPFYSAVDAAAERRVQEEYRQKYPGVDITDDYALGRAMFEEAKRNDPAQMGHLTFPSRSVWEANYASLNGGAAPASTGRSTAPAAAASAPAVSSSRIAQDQATLKNASTPWATLSKSWPHDMLNLSSVAPYACGIKQMQFSVNGGETQTQSFSPCTGGKAKANPPYWTFSQDSIKTVSVTMTFANGSKKTRNFTRAQILQP</sequence>